<sequence>MIEADPSRSVRVRSYRSGVRDAARTYRLAADADIRTALKRAALAAVPKAEGWVLRVFTVERTAAGEHVAAVLDRLARREMGSPGFAAALAATLDDTKAVLVVAAREPARIERVRSALSGAVH</sequence>
<organism evidence="1 2">
    <name type="scientific">Paracraurococcus lichenis</name>
    <dbReference type="NCBI Taxonomy" id="3064888"/>
    <lineage>
        <taxon>Bacteria</taxon>
        <taxon>Pseudomonadati</taxon>
        <taxon>Pseudomonadota</taxon>
        <taxon>Alphaproteobacteria</taxon>
        <taxon>Acetobacterales</taxon>
        <taxon>Roseomonadaceae</taxon>
        <taxon>Paracraurococcus</taxon>
    </lineage>
</organism>
<reference evidence="1 2" key="1">
    <citation type="submission" date="2023-08" db="EMBL/GenBank/DDBJ databases">
        <title>The draft genome sequence of Paracraurococcus sp. LOR1-02.</title>
        <authorList>
            <person name="Kingkaew E."/>
            <person name="Tanasupawat S."/>
        </authorList>
    </citation>
    <scope>NUCLEOTIDE SEQUENCE [LARGE SCALE GENOMIC DNA]</scope>
    <source>
        <strain evidence="1 2">LOR1-02</strain>
    </source>
</reference>
<dbReference type="EMBL" id="JAUTWS010000171">
    <property type="protein sequence ID" value="MDO9714139.1"/>
    <property type="molecule type" value="Genomic_DNA"/>
</dbReference>
<name>A0ABT9ED68_9PROT</name>
<accession>A0ABT9ED68</accession>
<evidence type="ECO:0000313" key="1">
    <source>
        <dbReference type="EMBL" id="MDO9714139.1"/>
    </source>
</evidence>
<keyword evidence="2" id="KW-1185">Reference proteome</keyword>
<comment type="caution">
    <text evidence="1">The sequence shown here is derived from an EMBL/GenBank/DDBJ whole genome shotgun (WGS) entry which is preliminary data.</text>
</comment>
<dbReference type="Proteomes" id="UP001243009">
    <property type="component" value="Unassembled WGS sequence"/>
</dbReference>
<gene>
    <name evidence="1" type="ORF">Q7A36_37920</name>
</gene>
<evidence type="ECO:0000313" key="2">
    <source>
        <dbReference type="Proteomes" id="UP001243009"/>
    </source>
</evidence>
<protein>
    <submittedName>
        <fullName evidence="1">Uncharacterized protein</fullName>
    </submittedName>
</protein>
<dbReference type="RefSeq" id="WP_305108979.1">
    <property type="nucleotide sequence ID" value="NZ_JAUTWS010000171.1"/>
</dbReference>
<proteinExistence type="predicted"/>